<dbReference type="EMBL" id="JXXN02001399">
    <property type="protein sequence ID" value="THD24849.1"/>
    <property type="molecule type" value="Genomic_DNA"/>
</dbReference>
<reference evidence="3" key="1">
    <citation type="submission" date="2019-03" db="EMBL/GenBank/DDBJ databases">
        <title>Improved annotation for the trematode Fasciola hepatica.</title>
        <authorList>
            <person name="Choi Y.-J."/>
            <person name="Martin J."/>
            <person name="Mitreva M."/>
        </authorList>
    </citation>
    <scope>NUCLEOTIDE SEQUENCE [LARGE SCALE GENOMIC DNA]</scope>
</reference>
<evidence type="ECO:0000313" key="4">
    <source>
        <dbReference type="Proteomes" id="UP000230066"/>
    </source>
</evidence>
<accession>A0A4E0R808</accession>
<feature type="compositionally biased region" description="Polar residues" evidence="1">
    <location>
        <begin position="21"/>
        <end position="34"/>
    </location>
</feature>
<dbReference type="PROSITE" id="PS50897">
    <property type="entry name" value="CTLH"/>
    <property type="match status" value="1"/>
</dbReference>
<comment type="caution">
    <text evidence="3">The sequence shown here is derived from an EMBL/GenBank/DDBJ whole genome shotgun (WGS) entry which is preliminary data.</text>
</comment>
<protein>
    <recommendedName>
        <fullName evidence="2">CTLH domain-containing protein</fullName>
    </recommendedName>
</protein>
<gene>
    <name evidence="3" type="ORF">D915_004287</name>
</gene>
<evidence type="ECO:0000256" key="1">
    <source>
        <dbReference type="SAM" id="MobiDB-lite"/>
    </source>
</evidence>
<organism evidence="3 4">
    <name type="scientific">Fasciola hepatica</name>
    <name type="common">Liver fluke</name>
    <dbReference type="NCBI Taxonomy" id="6192"/>
    <lineage>
        <taxon>Eukaryota</taxon>
        <taxon>Metazoa</taxon>
        <taxon>Spiralia</taxon>
        <taxon>Lophotrochozoa</taxon>
        <taxon>Platyhelminthes</taxon>
        <taxon>Trematoda</taxon>
        <taxon>Digenea</taxon>
        <taxon>Plagiorchiida</taxon>
        <taxon>Echinostomata</taxon>
        <taxon>Echinostomatoidea</taxon>
        <taxon>Fasciolidae</taxon>
        <taxon>Fasciola</taxon>
    </lineage>
</organism>
<dbReference type="InterPro" id="IPR006595">
    <property type="entry name" value="CTLH_C"/>
</dbReference>
<dbReference type="AlphaFoldDB" id="A0A4E0R808"/>
<evidence type="ECO:0000313" key="3">
    <source>
        <dbReference type="EMBL" id="THD24849.1"/>
    </source>
</evidence>
<feature type="domain" description="CTLH" evidence="2">
    <location>
        <begin position="109"/>
        <end position="155"/>
    </location>
</feature>
<sequence>MLHNGHLESARALGGWISKASTKGTTSQSVNGSTDADPLLHGSAVKEPPDPGDARTPGSDVKNLSSTESLGAPKPVTNGESAASRRAELSSGLKELFQWPESTELLLKRRHLRDTIRPGDYLSALEQLETHFRSLSEQDPSISFVLRCHHFIDLLLFSQVSYQVRIMWSILSSQAVGRT</sequence>
<evidence type="ECO:0000259" key="2">
    <source>
        <dbReference type="PROSITE" id="PS50897"/>
    </source>
</evidence>
<feature type="region of interest" description="Disordered" evidence="1">
    <location>
        <begin position="21"/>
        <end position="87"/>
    </location>
</feature>
<keyword evidence="4" id="KW-1185">Reference proteome</keyword>
<proteinExistence type="predicted"/>
<dbReference type="Proteomes" id="UP000230066">
    <property type="component" value="Unassembled WGS sequence"/>
</dbReference>
<name>A0A4E0R808_FASHE</name>